<feature type="compositionally biased region" description="Polar residues" evidence="1">
    <location>
        <begin position="101"/>
        <end position="110"/>
    </location>
</feature>
<feature type="region of interest" description="Disordered" evidence="1">
    <location>
        <begin position="1"/>
        <end position="116"/>
    </location>
</feature>
<feature type="compositionally biased region" description="Polar residues" evidence="1">
    <location>
        <begin position="148"/>
        <end position="184"/>
    </location>
</feature>
<name>A0A843WUC0_COLES</name>
<dbReference type="Proteomes" id="UP000652761">
    <property type="component" value="Unassembled WGS sequence"/>
</dbReference>
<feature type="non-terminal residue" evidence="2">
    <location>
        <position position="1"/>
    </location>
</feature>
<feature type="region of interest" description="Disordered" evidence="1">
    <location>
        <begin position="143"/>
        <end position="239"/>
    </location>
</feature>
<reference evidence="2" key="1">
    <citation type="submission" date="2017-07" db="EMBL/GenBank/DDBJ databases">
        <title>Taro Niue Genome Assembly and Annotation.</title>
        <authorList>
            <person name="Atibalentja N."/>
            <person name="Keating K."/>
            <person name="Fields C.J."/>
        </authorList>
    </citation>
    <scope>NUCLEOTIDE SEQUENCE</scope>
    <source>
        <strain evidence="2">Niue_2</strain>
        <tissue evidence="2">Leaf</tissue>
    </source>
</reference>
<comment type="caution">
    <text evidence="2">The sequence shown here is derived from an EMBL/GenBank/DDBJ whole genome shotgun (WGS) entry which is preliminary data.</text>
</comment>
<sequence length="239" mass="26602">LTDNSQADCNTDSPTNNNDSSSPLRESSDNQSKHKAALGRTSAKKSREPSWENLTRTQPNRTTHFKPQGQHNGGPKQTQSTPGKNLRQKQQRAILGRTFTRMHNPTTKQHGPSEKILQPTELQKQHKLHDRNEHGVVLRETLTRTTTNGSGKPHQNTGQPSDAPQPRGQRNSNQKRTQHSSGETSLPPEPTEKNSRSTSPELTTSQRQADNNNRQVSQRSTSDATRHTGHLLSPCNNVD</sequence>
<dbReference type="AlphaFoldDB" id="A0A843WUC0"/>
<feature type="compositionally biased region" description="Polar residues" evidence="1">
    <location>
        <begin position="52"/>
        <end position="62"/>
    </location>
</feature>
<feature type="compositionally biased region" description="Polar residues" evidence="1">
    <location>
        <begin position="196"/>
        <end position="223"/>
    </location>
</feature>
<evidence type="ECO:0000256" key="1">
    <source>
        <dbReference type="SAM" id="MobiDB-lite"/>
    </source>
</evidence>
<evidence type="ECO:0000313" key="3">
    <source>
        <dbReference type="Proteomes" id="UP000652761"/>
    </source>
</evidence>
<feature type="compositionally biased region" description="Low complexity" evidence="1">
    <location>
        <begin position="10"/>
        <end position="23"/>
    </location>
</feature>
<accession>A0A843WUC0</accession>
<organism evidence="2 3">
    <name type="scientific">Colocasia esculenta</name>
    <name type="common">Wild taro</name>
    <name type="synonym">Arum esculentum</name>
    <dbReference type="NCBI Taxonomy" id="4460"/>
    <lineage>
        <taxon>Eukaryota</taxon>
        <taxon>Viridiplantae</taxon>
        <taxon>Streptophyta</taxon>
        <taxon>Embryophyta</taxon>
        <taxon>Tracheophyta</taxon>
        <taxon>Spermatophyta</taxon>
        <taxon>Magnoliopsida</taxon>
        <taxon>Liliopsida</taxon>
        <taxon>Araceae</taxon>
        <taxon>Aroideae</taxon>
        <taxon>Colocasieae</taxon>
        <taxon>Colocasia</taxon>
    </lineage>
</organism>
<proteinExistence type="predicted"/>
<keyword evidence="3" id="KW-1185">Reference proteome</keyword>
<evidence type="ECO:0000313" key="2">
    <source>
        <dbReference type="EMBL" id="MQM06170.1"/>
    </source>
</evidence>
<gene>
    <name evidence="2" type="ORF">Taro_038991</name>
</gene>
<dbReference type="EMBL" id="NMUH01003557">
    <property type="protein sequence ID" value="MQM06170.1"/>
    <property type="molecule type" value="Genomic_DNA"/>
</dbReference>
<protein>
    <submittedName>
        <fullName evidence="2">Uncharacterized protein</fullName>
    </submittedName>
</protein>